<evidence type="ECO:0000259" key="5">
    <source>
        <dbReference type="Pfam" id="PF00296"/>
    </source>
</evidence>
<evidence type="ECO:0000256" key="3">
    <source>
        <dbReference type="ARBA" id="ARBA00023002"/>
    </source>
</evidence>
<dbReference type="Gene3D" id="3.20.20.30">
    <property type="entry name" value="Luciferase-like domain"/>
    <property type="match status" value="1"/>
</dbReference>
<dbReference type="PANTHER" id="PTHR42847">
    <property type="entry name" value="ALKANESULFONATE MONOOXYGENASE"/>
    <property type="match status" value="1"/>
</dbReference>
<proteinExistence type="predicted"/>
<dbReference type="RefSeq" id="WP_377552382.1">
    <property type="nucleotide sequence ID" value="NZ_JBHSBN010000035.1"/>
</dbReference>
<keyword evidence="2" id="KW-0288">FMN</keyword>
<protein>
    <submittedName>
        <fullName evidence="6">LLM class flavin-dependent oxidoreductase</fullName>
    </submittedName>
</protein>
<keyword evidence="4" id="KW-0503">Monooxygenase</keyword>
<reference evidence="7" key="1">
    <citation type="journal article" date="2019" name="Int. J. Syst. Evol. Microbiol.">
        <title>The Global Catalogue of Microorganisms (GCM) 10K type strain sequencing project: providing services to taxonomists for standard genome sequencing and annotation.</title>
        <authorList>
            <consortium name="The Broad Institute Genomics Platform"/>
            <consortium name="The Broad Institute Genome Sequencing Center for Infectious Disease"/>
            <person name="Wu L."/>
            <person name="Ma J."/>
        </authorList>
    </citation>
    <scope>NUCLEOTIDE SEQUENCE [LARGE SCALE GENOMIC DNA]</scope>
    <source>
        <strain evidence="7">2902at01</strain>
    </source>
</reference>
<gene>
    <name evidence="6" type="ORF">ACFOX0_30220</name>
</gene>
<evidence type="ECO:0000313" key="6">
    <source>
        <dbReference type="EMBL" id="MFC4110185.1"/>
    </source>
</evidence>
<comment type="caution">
    <text evidence="6">The sequence shown here is derived from an EMBL/GenBank/DDBJ whole genome shotgun (WGS) entry which is preliminary data.</text>
</comment>
<dbReference type="Proteomes" id="UP001595868">
    <property type="component" value="Unassembled WGS sequence"/>
</dbReference>
<dbReference type="SUPFAM" id="SSF51679">
    <property type="entry name" value="Bacterial luciferase-like"/>
    <property type="match status" value="1"/>
</dbReference>
<evidence type="ECO:0000256" key="2">
    <source>
        <dbReference type="ARBA" id="ARBA00022643"/>
    </source>
</evidence>
<dbReference type="InterPro" id="IPR036661">
    <property type="entry name" value="Luciferase-like_sf"/>
</dbReference>
<keyword evidence="3" id="KW-0560">Oxidoreductase</keyword>
<sequence length="309" mass="33678">MASADGAVPPRLGVVVLPEYDWPRTRQIWREAEDLGFAHGWTYDHLSWRTLRGRPWYDSFTTLTAVAAVTRRLRLGTLVASPNFRHPVPTAHQVMTVDQISGGRFVYGIGAGAAGTDEAAVGAPPEVRRTRRFEEFVTISDRLLRQPRTTYEGERYRAVDAHLVPGCVQHPRVPFAIAAGGPRGLALAARYAQTWVTIGEAGQPGARPDAEAWALLERQVDALERACADGGRSPASIGRLVNLSRLVTEPYASVDRFVEVVGRCAALGFTDVVVNHPREEGVFAGDPAAFRRAVTAVVQARQVSGRPPL</sequence>
<dbReference type="PANTHER" id="PTHR42847:SF4">
    <property type="entry name" value="ALKANESULFONATE MONOOXYGENASE-RELATED"/>
    <property type="match status" value="1"/>
</dbReference>
<organism evidence="6 7">
    <name type="scientific">Micromonospora zhanjiangensis</name>
    <dbReference type="NCBI Taxonomy" id="1522057"/>
    <lineage>
        <taxon>Bacteria</taxon>
        <taxon>Bacillati</taxon>
        <taxon>Actinomycetota</taxon>
        <taxon>Actinomycetes</taxon>
        <taxon>Micromonosporales</taxon>
        <taxon>Micromonosporaceae</taxon>
        <taxon>Micromonospora</taxon>
    </lineage>
</organism>
<evidence type="ECO:0000313" key="7">
    <source>
        <dbReference type="Proteomes" id="UP001595868"/>
    </source>
</evidence>
<dbReference type="EMBL" id="JBHSBN010000035">
    <property type="protein sequence ID" value="MFC4110185.1"/>
    <property type="molecule type" value="Genomic_DNA"/>
</dbReference>
<dbReference type="InterPro" id="IPR050172">
    <property type="entry name" value="SsuD_RutA_monooxygenase"/>
</dbReference>
<accession>A0ABV8KVJ1</accession>
<feature type="domain" description="Luciferase-like" evidence="5">
    <location>
        <begin position="21"/>
        <end position="237"/>
    </location>
</feature>
<name>A0ABV8KVJ1_9ACTN</name>
<evidence type="ECO:0000256" key="1">
    <source>
        <dbReference type="ARBA" id="ARBA00022630"/>
    </source>
</evidence>
<dbReference type="Pfam" id="PF00296">
    <property type="entry name" value="Bac_luciferase"/>
    <property type="match status" value="1"/>
</dbReference>
<evidence type="ECO:0000256" key="4">
    <source>
        <dbReference type="ARBA" id="ARBA00023033"/>
    </source>
</evidence>
<keyword evidence="1" id="KW-0285">Flavoprotein</keyword>
<dbReference type="InterPro" id="IPR011251">
    <property type="entry name" value="Luciferase-like_dom"/>
</dbReference>
<keyword evidence="7" id="KW-1185">Reference proteome</keyword>